<organism evidence="1 2">
    <name type="scientific">Haloactinopolyspora alba</name>
    <dbReference type="NCBI Taxonomy" id="648780"/>
    <lineage>
        <taxon>Bacteria</taxon>
        <taxon>Bacillati</taxon>
        <taxon>Actinomycetota</taxon>
        <taxon>Actinomycetes</taxon>
        <taxon>Jiangellales</taxon>
        <taxon>Jiangellaceae</taxon>
        <taxon>Haloactinopolyspora</taxon>
    </lineage>
</organism>
<evidence type="ECO:0000313" key="1">
    <source>
        <dbReference type="EMBL" id="PSK97577.1"/>
    </source>
</evidence>
<dbReference type="InterPro" id="IPR018641">
    <property type="entry name" value="Trfase_1_rSAM/seldom-assoc"/>
</dbReference>
<gene>
    <name evidence="1" type="ORF">CLV30_12269</name>
</gene>
<dbReference type="RefSeq" id="WP_106539401.1">
    <property type="nucleotide sequence ID" value="NZ_ML142904.1"/>
</dbReference>
<reference evidence="1 2" key="1">
    <citation type="submission" date="2018-03" db="EMBL/GenBank/DDBJ databases">
        <title>Genomic Encyclopedia of Archaeal and Bacterial Type Strains, Phase II (KMG-II): from individual species to whole genera.</title>
        <authorList>
            <person name="Goeker M."/>
        </authorList>
    </citation>
    <scope>NUCLEOTIDE SEQUENCE [LARGE SCALE GENOMIC DNA]</scope>
    <source>
        <strain evidence="1 2">DSM 45211</strain>
    </source>
</reference>
<accession>A0A2P8DK30</accession>
<evidence type="ECO:0008006" key="3">
    <source>
        <dbReference type="Google" id="ProtNLM"/>
    </source>
</evidence>
<dbReference type="EMBL" id="PYGE01000022">
    <property type="protein sequence ID" value="PSK97577.1"/>
    <property type="molecule type" value="Genomic_DNA"/>
</dbReference>
<dbReference type="OrthoDB" id="9798250at2"/>
<sequence>MNGSHVLVVAKAPEPGRSKTRLCPPCTPADAARIAEASLADTLEAVAGCGAERRILALDGPPGPWLPPGFEVVPQVSGPFGQRLAAAWEHAGGPGFQIGMDTPQLTPGLLDDVLAQVTEDDALLGPADDGGWWGLGLRRWRPGVFDGVAMSTAHTGFDQYTRLTELGLTVRMLPTVRDLDTAPDAEGIAMLAPASRTAHAVRSALWSTPA</sequence>
<dbReference type="Gene3D" id="3.90.550.10">
    <property type="entry name" value="Spore Coat Polysaccharide Biosynthesis Protein SpsA, Chain A"/>
    <property type="match status" value="1"/>
</dbReference>
<comment type="caution">
    <text evidence="1">The sequence shown here is derived from an EMBL/GenBank/DDBJ whole genome shotgun (WGS) entry which is preliminary data.</text>
</comment>
<keyword evidence="2" id="KW-1185">Reference proteome</keyword>
<name>A0A2P8DK30_9ACTN</name>
<dbReference type="InterPro" id="IPR029044">
    <property type="entry name" value="Nucleotide-diphossugar_trans"/>
</dbReference>
<dbReference type="SUPFAM" id="SSF53448">
    <property type="entry name" value="Nucleotide-diphospho-sugar transferases"/>
    <property type="match status" value="1"/>
</dbReference>
<dbReference type="PANTHER" id="PTHR36529">
    <property type="entry name" value="SLL1095 PROTEIN"/>
    <property type="match status" value="1"/>
</dbReference>
<dbReference type="AlphaFoldDB" id="A0A2P8DK30"/>
<protein>
    <recommendedName>
        <fullName evidence="3">Glycosyltransferase A (GT-A) superfamily protein (DUF2064 family)</fullName>
    </recommendedName>
</protein>
<dbReference type="Pfam" id="PF09837">
    <property type="entry name" value="DUF2064"/>
    <property type="match status" value="1"/>
</dbReference>
<proteinExistence type="predicted"/>
<dbReference type="PANTHER" id="PTHR36529:SF1">
    <property type="entry name" value="GLYCOSYLTRANSFERASE"/>
    <property type="match status" value="1"/>
</dbReference>
<dbReference type="Proteomes" id="UP000243528">
    <property type="component" value="Unassembled WGS sequence"/>
</dbReference>
<evidence type="ECO:0000313" key="2">
    <source>
        <dbReference type="Proteomes" id="UP000243528"/>
    </source>
</evidence>